<reference evidence="2" key="1">
    <citation type="submission" date="2016-01" db="EMBL/GenBank/DDBJ databases">
        <authorList>
            <person name="Regsiter A."/>
            <person name="william w."/>
        </authorList>
    </citation>
    <scope>NUCLEOTIDE SEQUENCE [LARGE SCALE GENOMIC DNA]</scope>
    <source>
        <strain evidence="2">CFBP 6623</strain>
    </source>
</reference>
<proteinExistence type="predicted"/>
<dbReference type="PIRSF" id="PIRSF029669">
    <property type="entry name" value="UCP029669"/>
    <property type="match status" value="1"/>
</dbReference>
<name>A0A1S7RUC9_9HYPH</name>
<dbReference type="Gene3D" id="1.10.8.10">
    <property type="entry name" value="DNA helicase RuvA subunit, C-terminal domain"/>
    <property type="match status" value="1"/>
</dbReference>
<dbReference type="EMBL" id="FBWK01000050">
    <property type="protein sequence ID" value="CUX57479.1"/>
    <property type="molecule type" value="Genomic_DNA"/>
</dbReference>
<organism evidence="1 2">
    <name type="scientific">Agrobacterium tomkonis CFBP 6623</name>
    <dbReference type="NCBI Taxonomy" id="1183432"/>
    <lineage>
        <taxon>Bacteria</taxon>
        <taxon>Pseudomonadati</taxon>
        <taxon>Pseudomonadota</taxon>
        <taxon>Alphaproteobacteria</taxon>
        <taxon>Hyphomicrobiales</taxon>
        <taxon>Rhizobiaceae</taxon>
        <taxon>Rhizobium/Agrobacterium group</taxon>
        <taxon>Agrobacterium</taxon>
        <taxon>Agrobacterium tumefaciens complex</taxon>
    </lineage>
</organism>
<keyword evidence="2" id="KW-1185">Reference proteome</keyword>
<accession>A0A1S7RUC9</accession>
<dbReference type="Pfam" id="PF08857">
    <property type="entry name" value="ParBc_2"/>
    <property type="match status" value="1"/>
</dbReference>
<dbReference type="InterPro" id="IPR036086">
    <property type="entry name" value="ParB/Sulfiredoxin_sf"/>
</dbReference>
<dbReference type="AlphaFoldDB" id="A0A1S7RUC9"/>
<evidence type="ECO:0000313" key="2">
    <source>
        <dbReference type="Proteomes" id="UP000191988"/>
    </source>
</evidence>
<dbReference type="InterPro" id="IPR014956">
    <property type="entry name" value="ParBc_2"/>
</dbReference>
<evidence type="ECO:0000313" key="1">
    <source>
        <dbReference type="EMBL" id="CUX57479.1"/>
    </source>
</evidence>
<gene>
    <name evidence="1" type="ORF">AGR3A_Lc140362</name>
</gene>
<sequence length="205" mass="23524">MPQPLEPHLSPVEITSLRPTQMTVGLREVENKRKQWAAIREKKGPDFLGHHMVPVVIGYKQRLYLVDHHHLALALHDEGVKHVLTSIVADLSHLGRQEFWSVMDHRNLVYPFDVEGARRPVDELPKQITDLQDDPFRSLAGAVRDAGGFAKIEAPFTEFLWADFFRRRVSSKDLRHSFDETMAEAVELARSHDARHLPGWCGRTE</sequence>
<dbReference type="STRING" id="1183432.AGR3A_Lc140362"/>
<dbReference type="Gene3D" id="3.90.1530.10">
    <property type="entry name" value="Conserved hypothetical protein from pyrococcus furiosus pfu- 392566-001, ParB domain"/>
    <property type="match status" value="1"/>
</dbReference>
<dbReference type="InterPro" id="IPR016932">
    <property type="entry name" value="UCP029669"/>
</dbReference>
<dbReference type="SUPFAM" id="SSF110849">
    <property type="entry name" value="ParB/Sulfiredoxin"/>
    <property type="match status" value="1"/>
</dbReference>
<evidence type="ECO:0008006" key="3">
    <source>
        <dbReference type="Google" id="ProtNLM"/>
    </source>
</evidence>
<dbReference type="Proteomes" id="UP000191988">
    <property type="component" value="Unassembled WGS sequence"/>
</dbReference>
<dbReference type="RefSeq" id="WP_046800975.1">
    <property type="nucleotide sequence ID" value="NZ_LT009724.1"/>
</dbReference>
<protein>
    <recommendedName>
        <fullName evidence="3">Chromosome partitioning protein ParB</fullName>
    </recommendedName>
</protein>
<dbReference type="CDD" id="cd16390">
    <property type="entry name" value="ParB_N_Srx_like"/>
    <property type="match status" value="1"/>
</dbReference>